<dbReference type="FunFam" id="1.10.510.10:FF:000024">
    <property type="entry name" value="Probable serine/threonine-protein kinase cot-1"/>
    <property type="match status" value="1"/>
</dbReference>
<keyword evidence="3" id="KW-0597">Phosphoprotein</keyword>
<dbReference type="PROSITE" id="PS51285">
    <property type="entry name" value="AGC_KINASE_CTER"/>
    <property type="match status" value="1"/>
</dbReference>
<dbReference type="InterPro" id="IPR050236">
    <property type="entry name" value="Ser_Thr_kinase_AGC"/>
</dbReference>
<dbReference type="InterPro" id="IPR011009">
    <property type="entry name" value="Kinase-like_dom_sf"/>
</dbReference>
<feature type="domain" description="Protein kinase" evidence="12">
    <location>
        <begin position="641"/>
        <end position="934"/>
    </location>
</feature>
<dbReference type="Gene3D" id="1.10.510.10">
    <property type="entry name" value="Transferase(Phosphotransferase) domain 1"/>
    <property type="match status" value="1"/>
</dbReference>
<dbReference type="PROSITE" id="PS00108">
    <property type="entry name" value="PROTEIN_KINASE_ST"/>
    <property type="match status" value="1"/>
</dbReference>
<evidence type="ECO:0000256" key="5">
    <source>
        <dbReference type="ARBA" id="ARBA00022741"/>
    </source>
</evidence>
<evidence type="ECO:0000256" key="11">
    <source>
        <dbReference type="SAM" id="MobiDB-lite"/>
    </source>
</evidence>
<dbReference type="GO" id="GO:0007010">
    <property type="term" value="P:cytoskeleton organization"/>
    <property type="evidence" value="ECO:0007669"/>
    <property type="project" value="UniProtKB-ARBA"/>
</dbReference>
<evidence type="ECO:0000313" key="15">
    <source>
        <dbReference type="Proteomes" id="UP000186817"/>
    </source>
</evidence>
<feature type="compositionally biased region" description="Polar residues" evidence="11">
    <location>
        <begin position="138"/>
        <end position="166"/>
    </location>
</feature>
<evidence type="ECO:0000256" key="8">
    <source>
        <dbReference type="ARBA" id="ARBA00047899"/>
    </source>
</evidence>
<feature type="region of interest" description="Disordered" evidence="11">
    <location>
        <begin position="15"/>
        <end position="329"/>
    </location>
</feature>
<evidence type="ECO:0000256" key="7">
    <source>
        <dbReference type="ARBA" id="ARBA00022840"/>
    </source>
</evidence>
<feature type="compositionally biased region" description="Polar residues" evidence="11">
    <location>
        <begin position="263"/>
        <end position="275"/>
    </location>
</feature>
<evidence type="ECO:0000256" key="2">
    <source>
        <dbReference type="ARBA" id="ARBA00022527"/>
    </source>
</evidence>
<accession>A0A1Q9EGR2</accession>
<dbReference type="Proteomes" id="UP000186817">
    <property type="component" value="Unassembled WGS sequence"/>
</dbReference>
<keyword evidence="7 10" id="KW-0067">ATP-binding</keyword>
<dbReference type="AlphaFoldDB" id="A0A1Q9EGR2"/>
<dbReference type="GO" id="GO:0035556">
    <property type="term" value="P:intracellular signal transduction"/>
    <property type="evidence" value="ECO:0007669"/>
    <property type="project" value="TreeGrafter"/>
</dbReference>
<dbReference type="PANTHER" id="PTHR24356:SF1">
    <property type="entry name" value="SERINE_THREONINE-PROTEIN KINASE GREATWALL"/>
    <property type="match status" value="1"/>
</dbReference>
<evidence type="ECO:0000313" key="14">
    <source>
        <dbReference type="EMBL" id="OLQ06626.1"/>
    </source>
</evidence>
<gene>
    <name evidence="14" type="primary">STK38</name>
    <name evidence="14" type="ORF">AK812_SmicGene9998</name>
</gene>
<dbReference type="InterPro" id="IPR000719">
    <property type="entry name" value="Prot_kinase_dom"/>
</dbReference>
<dbReference type="PROSITE" id="PS00107">
    <property type="entry name" value="PROTEIN_KINASE_ATP"/>
    <property type="match status" value="1"/>
</dbReference>
<dbReference type="OrthoDB" id="3638488at2759"/>
<comment type="caution">
    <text evidence="14">The sequence shown here is derived from an EMBL/GenBank/DDBJ whole genome shotgun (WGS) entry which is preliminary data.</text>
</comment>
<evidence type="ECO:0000256" key="1">
    <source>
        <dbReference type="ARBA" id="ARBA00012513"/>
    </source>
</evidence>
<evidence type="ECO:0000256" key="6">
    <source>
        <dbReference type="ARBA" id="ARBA00022777"/>
    </source>
</evidence>
<dbReference type="PANTHER" id="PTHR24356">
    <property type="entry name" value="SERINE/THREONINE-PROTEIN KINASE"/>
    <property type="match status" value="1"/>
</dbReference>
<feature type="compositionally biased region" description="Pro residues" evidence="11">
    <location>
        <begin position="179"/>
        <end position="188"/>
    </location>
</feature>
<comment type="catalytic activity">
    <reaction evidence="8">
        <text>L-threonyl-[protein] + ATP = O-phospho-L-threonyl-[protein] + ADP + H(+)</text>
        <dbReference type="Rhea" id="RHEA:46608"/>
        <dbReference type="Rhea" id="RHEA-COMP:11060"/>
        <dbReference type="Rhea" id="RHEA-COMP:11605"/>
        <dbReference type="ChEBI" id="CHEBI:15378"/>
        <dbReference type="ChEBI" id="CHEBI:30013"/>
        <dbReference type="ChEBI" id="CHEBI:30616"/>
        <dbReference type="ChEBI" id="CHEBI:61977"/>
        <dbReference type="ChEBI" id="CHEBI:456216"/>
        <dbReference type="EC" id="2.7.11.1"/>
    </reaction>
</comment>
<dbReference type="InterPro" id="IPR008271">
    <property type="entry name" value="Ser/Thr_kinase_AS"/>
</dbReference>
<dbReference type="EMBL" id="LSRX01000155">
    <property type="protein sequence ID" value="OLQ06626.1"/>
    <property type="molecule type" value="Genomic_DNA"/>
</dbReference>
<sequence>MDGVSSWTKALEFLKEGRGGTEASEAVPEETEQALATEVASLTSTVPLLESETASPKSPTAAQSTTELSAARLPRPTSPEASASLPTCSLEPSEPPARPISPKSKGKNGERKVGTFPALPQTQLHEPSWVSTLRKPSPRNQVEQAPTTLRQKPTALSLSPTASSPGLSRGAKVMLSPSPSTPATPATPPQHLRRTGLSPPPSYRSPEQCSPSLPAESAGLGPGVGAGPSPVLRSRPSHNFGSPPPLSPAAHRRLLEFNPPTTPSQLSDSHKNSSPYAELHRRRAELVQAPQAQATPRRAVEGAQGVRRMSAERSPSPRGIEEGRESLQEQARGMENFRAAWVRVGDLQMRHESFWEDYPDAVRALDLGLSQWLGYSGLPAVEEGLRRATLEMPKAAETHWVQVLLWQEAEISRLLADNARWRTHLKFQEAAGHRLPDAEQLQSHCVSQLIEDLLSVRPLKASPVEAGASAASLTSSQGFDSPRCHLQEATDSDPFGPSVCRALLQTGTLPPSARTALRQRGAKAVAKSLLQQVRQLHTQALQRYRAACQAAAAAKLSPQDVQEQEKEARKKFFDRHRQLKAGLDEQRQDEIRAEKVFRANAREQRAGYETPSDWTRARLDEIEAKKDRQGAYLRRWSIKDFSSLRVLGKGAFGVVHLVQRQGTEEVYALKQIQKAHYLNKNRKKAYNERDALARGWGTWFVDLLCTFQDSEHIYIVMEFVQGGDFFAYMEKKDKLSMVETRFYMAELISAINAIHQCGFIHRDLKPDNLVLTAQGHLKLLDFGLCTPVDLDEYVAQAEEDQRYQGITFQERPGREGLRTACGTPQYMAPEMFIGRACAASDLWALGVITFECLSGSLPFYTQSRDRRRAFQELRSQIQHHESNLPTRLARMQKKQRDLGASPQDCLHASQFVSKVLCPVERRITTFECKLDDFFEGLDFNRLQEMTPPYQPTCKSAADASNFDEFPHEKLPTPEDVTCMDPDLDWPLYEDDAKAARAREVGKVR</sequence>
<evidence type="ECO:0000259" key="13">
    <source>
        <dbReference type="PROSITE" id="PS51285"/>
    </source>
</evidence>
<evidence type="ECO:0000256" key="4">
    <source>
        <dbReference type="ARBA" id="ARBA00022679"/>
    </source>
</evidence>
<evidence type="ECO:0000256" key="10">
    <source>
        <dbReference type="PROSITE-ProRule" id="PRU10141"/>
    </source>
</evidence>
<keyword evidence="15" id="KW-1185">Reference proteome</keyword>
<feature type="domain" description="AGC-kinase C-terminal" evidence="13">
    <location>
        <begin position="935"/>
        <end position="1004"/>
    </location>
</feature>
<dbReference type="InterPro" id="IPR000961">
    <property type="entry name" value="AGC-kinase_C"/>
</dbReference>
<dbReference type="SMART" id="SM00220">
    <property type="entry name" value="S_TKc"/>
    <property type="match status" value="1"/>
</dbReference>
<keyword evidence="4" id="KW-0808">Transferase</keyword>
<dbReference type="GO" id="GO:0005524">
    <property type="term" value="F:ATP binding"/>
    <property type="evidence" value="ECO:0007669"/>
    <property type="project" value="UniProtKB-UniRule"/>
</dbReference>
<dbReference type="InterPro" id="IPR017441">
    <property type="entry name" value="Protein_kinase_ATP_BS"/>
</dbReference>
<dbReference type="GO" id="GO:0004674">
    <property type="term" value="F:protein serine/threonine kinase activity"/>
    <property type="evidence" value="ECO:0007669"/>
    <property type="project" value="UniProtKB-KW"/>
</dbReference>
<feature type="compositionally biased region" description="Polar residues" evidence="11">
    <location>
        <begin position="120"/>
        <end position="131"/>
    </location>
</feature>
<dbReference type="EC" id="2.7.11.1" evidence="1"/>
<feature type="compositionally biased region" description="Polar residues" evidence="11">
    <location>
        <begin position="40"/>
        <end position="68"/>
    </location>
</feature>
<feature type="binding site" evidence="10">
    <location>
        <position position="670"/>
    </location>
    <ligand>
        <name>ATP</name>
        <dbReference type="ChEBI" id="CHEBI:30616"/>
    </ligand>
</feature>
<evidence type="ECO:0000256" key="9">
    <source>
        <dbReference type="ARBA" id="ARBA00048679"/>
    </source>
</evidence>
<organism evidence="14 15">
    <name type="scientific">Symbiodinium microadriaticum</name>
    <name type="common">Dinoflagellate</name>
    <name type="synonym">Zooxanthella microadriatica</name>
    <dbReference type="NCBI Taxonomy" id="2951"/>
    <lineage>
        <taxon>Eukaryota</taxon>
        <taxon>Sar</taxon>
        <taxon>Alveolata</taxon>
        <taxon>Dinophyceae</taxon>
        <taxon>Suessiales</taxon>
        <taxon>Symbiodiniaceae</taxon>
        <taxon>Symbiodinium</taxon>
    </lineage>
</organism>
<keyword evidence="6 14" id="KW-0418">Kinase</keyword>
<feature type="compositionally biased region" description="Low complexity" evidence="11">
    <location>
        <begin position="288"/>
        <end position="297"/>
    </location>
</feature>
<comment type="catalytic activity">
    <reaction evidence="9">
        <text>L-seryl-[protein] + ATP = O-phospho-L-seryl-[protein] + ADP + H(+)</text>
        <dbReference type="Rhea" id="RHEA:17989"/>
        <dbReference type="Rhea" id="RHEA-COMP:9863"/>
        <dbReference type="Rhea" id="RHEA-COMP:11604"/>
        <dbReference type="ChEBI" id="CHEBI:15378"/>
        <dbReference type="ChEBI" id="CHEBI:29999"/>
        <dbReference type="ChEBI" id="CHEBI:30616"/>
        <dbReference type="ChEBI" id="CHEBI:83421"/>
        <dbReference type="ChEBI" id="CHEBI:456216"/>
        <dbReference type="EC" id="2.7.11.1"/>
    </reaction>
</comment>
<name>A0A1Q9EGR2_SYMMI</name>
<keyword evidence="5 10" id="KW-0547">Nucleotide-binding</keyword>
<evidence type="ECO:0000256" key="3">
    <source>
        <dbReference type="ARBA" id="ARBA00022553"/>
    </source>
</evidence>
<dbReference type="SMART" id="SM00133">
    <property type="entry name" value="S_TK_X"/>
    <property type="match status" value="1"/>
</dbReference>
<proteinExistence type="predicted"/>
<reference evidence="14 15" key="1">
    <citation type="submission" date="2016-02" db="EMBL/GenBank/DDBJ databases">
        <title>Genome analysis of coral dinoflagellate symbionts highlights evolutionary adaptations to a symbiotic lifestyle.</title>
        <authorList>
            <person name="Aranda M."/>
            <person name="Li Y."/>
            <person name="Liew Y.J."/>
            <person name="Baumgarten S."/>
            <person name="Simakov O."/>
            <person name="Wilson M."/>
            <person name="Piel J."/>
            <person name="Ashoor H."/>
            <person name="Bougouffa S."/>
            <person name="Bajic V.B."/>
            <person name="Ryu T."/>
            <person name="Ravasi T."/>
            <person name="Bayer T."/>
            <person name="Micklem G."/>
            <person name="Kim H."/>
            <person name="Bhak J."/>
            <person name="Lajeunesse T.C."/>
            <person name="Voolstra C.R."/>
        </authorList>
    </citation>
    <scope>NUCLEOTIDE SEQUENCE [LARGE SCALE GENOMIC DNA]</scope>
    <source>
        <strain evidence="14 15">CCMP2467</strain>
    </source>
</reference>
<keyword evidence="2" id="KW-0723">Serine/threonine-protein kinase</keyword>
<dbReference type="SUPFAM" id="SSF56112">
    <property type="entry name" value="Protein kinase-like (PK-like)"/>
    <property type="match status" value="1"/>
</dbReference>
<protein>
    <recommendedName>
        <fullName evidence="1">non-specific serine/threonine protein kinase</fullName>
        <ecNumber evidence="1">2.7.11.1</ecNumber>
    </recommendedName>
</protein>
<dbReference type="PROSITE" id="PS50011">
    <property type="entry name" value="PROTEIN_KINASE_DOM"/>
    <property type="match status" value="1"/>
</dbReference>
<evidence type="ECO:0000259" key="12">
    <source>
        <dbReference type="PROSITE" id="PS50011"/>
    </source>
</evidence>
<dbReference type="Pfam" id="PF00069">
    <property type="entry name" value="Pkinase"/>
    <property type="match status" value="1"/>
</dbReference>
<dbReference type="Gene3D" id="3.30.200.20">
    <property type="entry name" value="Phosphorylase Kinase, domain 1"/>
    <property type="match status" value="1"/>
</dbReference>